<feature type="active site" description="Glycyl thioester intermediate" evidence="6">
    <location>
        <position position="783"/>
    </location>
</feature>
<proteinExistence type="predicted"/>
<evidence type="ECO:0000256" key="6">
    <source>
        <dbReference type="PROSITE-ProRule" id="PRU00104"/>
    </source>
</evidence>
<sequence length="817" mass="90706">MTMQRRRTFVVRKPAESSVQSVVDYILYMEDVDTGIPIRFFKYVKLTRRNGQPLDGVKTLQEVGLSDGVTLYIDGTIPKNILPIQQEMETLIRLVDEMTGKTSKTVNGESCPESGPLLRFTTSSRRFLRREPGADGFFFSPGVAKIFLAEGGLQVLAGVSRYEEERLDKAGRTAVVGFVEDLATECAQAPSPDRLGHHGAAIILAMLKEWVPISAIEESTFHIHQLMAHLAPPLSRALTFLFQTPPHASLAAWFNLAPGDLLTQLWELLRSQLTDVRSGVGKIPGLVVPHVCHGLRAVLGAAEGGATQGSDWGRTFGGEVYRSARKTVEGVIERRALDGPGKADVGPPQLKKCVAALVTLMQTLSSKQDSPDPQSDEASPESFRTFLEAHKPAVNALVCSNTTAFSGFQEMPWLLTSPYNGFLTLETKRRWLEHNLPDTISAESQVEISVDRRNLLADAFDKLAYEDAAELRGGGIYPTFAEEDGYGPGVRREFFVAVARQLFDPANALFLSSPLDRRRVFPSHASDCNPGHLAYFKFCGRFLALALAHRVQLGIALAPALFRLLVTSPGGEGEVCEELERLDDAADVDCDTWRSCKQLLEMKPEEIEFLELSFVCCIEKLGAQREMPLFPGGEDKTVTASSLRHFLGLKLRKQLYEPVQCQVAAIRDGFREMFTRTDAAVSDVLEPVGEKDFALILRGDPADVSLADWKAHTSYHEYAESDAQITWFWQALESFPEERRRRLLFFATAFNYLPPTGFQGLPDRFHIFRGGDGLEMLPTSHTCFLQLVLPAYDSYEMMRQRLTVVSDAHVAESFGMS</sequence>
<evidence type="ECO:0000256" key="5">
    <source>
        <dbReference type="ARBA" id="ARBA00022786"/>
    </source>
</evidence>
<dbReference type="Gene3D" id="3.90.1750.10">
    <property type="entry name" value="Hect, E3 ligase catalytic domains"/>
    <property type="match status" value="1"/>
</dbReference>
<dbReference type="GO" id="GO:0005737">
    <property type="term" value="C:cytoplasm"/>
    <property type="evidence" value="ECO:0000318"/>
    <property type="project" value="GO_Central"/>
</dbReference>
<dbReference type="Proteomes" id="UP000054558">
    <property type="component" value="Unassembled WGS sequence"/>
</dbReference>
<dbReference type="EMBL" id="DF236956">
    <property type="protein sequence ID" value="GAQ78040.1"/>
    <property type="molecule type" value="Genomic_DNA"/>
</dbReference>
<keyword evidence="4" id="KW-0808">Transferase</keyword>
<evidence type="ECO:0000259" key="7">
    <source>
        <dbReference type="PROSITE" id="PS50237"/>
    </source>
</evidence>
<keyword evidence="8" id="KW-0436">Ligase</keyword>
<comment type="pathway">
    <text evidence="2">Protein modification; protein ubiquitination.</text>
</comment>
<dbReference type="STRING" id="105231.A0A1Y1HHX9"/>
<dbReference type="InterPro" id="IPR000569">
    <property type="entry name" value="HECT_dom"/>
</dbReference>
<evidence type="ECO:0000256" key="1">
    <source>
        <dbReference type="ARBA" id="ARBA00000885"/>
    </source>
</evidence>
<evidence type="ECO:0000256" key="3">
    <source>
        <dbReference type="ARBA" id="ARBA00012485"/>
    </source>
</evidence>
<dbReference type="InterPro" id="IPR050409">
    <property type="entry name" value="E3_ubiq-protein_ligase"/>
</dbReference>
<evidence type="ECO:0000313" key="9">
    <source>
        <dbReference type="Proteomes" id="UP000054558"/>
    </source>
</evidence>
<dbReference type="SMART" id="SM00119">
    <property type="entry name" value="HECTc"/>
    <property type="match status" value="1"/>
</dbReference>
<dbReference type="GO" id="GO:0016874">
    <property type="term" value="F:ligase activity"/>
    <property type="evidence" value="ECO:0007669"/>
    <property type="project" value="UniProtKB-KW"/>
</dbReference>
<name>A0A1Y1HHX9_KLENI</name>
<keyword evidence="9" id="KW-1185">Reference proteome</keyword>
<dbReference type="GO" id="GO:0061630">
    <property type="term" value="F:ubiquitin protein ligase activity"/>
    <property type="evidence" value="ECO:0000318"/>
    <property type="project" value="GO_Central"/>
</dbReference>
<dbReference type="OrthoDB" id="8068875at2759"/>
<keyword evidence="5 6" id="KW-0833">Ubl conjugation pathway</keyword>
<organism evidence="8 9">
    <name type="scientific">Klebsormidium nitens</name>
    <name type="common">Green alga</name>
    <name type="synonym">Ulothrix nitens</name>
    <dbReference type="NCBI Taxonomy" id="105231"/>
    <lineage>
        <taxon>Eukaryota</taxon>
        <taxon>Viridiplantae</taxon>
        <taxon>Streptophyta</taxon>
        <taxon>Klebsormidiophyceae</taxon>
        <taxon>Klebsormidiales</taxon>
        <taxon>Klebsormidiaceae</taxon>
        <taxon>Klebsormidium</taxon>
    </lineage>
</organism>
<comment type="catalytic activity">
    <reaction evidence="1">
        <text>S-ubiquitinyl-[E2 ubiquitin-conjugating enzyme]-L-cysteine + [acceptor protein]-L-lysine = [E2 ubiquitin-conjugating enzyme]-L-cysteine + N(6)-ubiquitinyl-[acceptor protein]-L-lysine.</text>
        <dbReference type="EC" id="2.3.2.26"/>
    </reaction>
</comment>
<protein>
    <recommendedName>
        <fullName evidence="3">HECT-type E3 ubiquitin transferase</fullName>
        <ecNumber evidence="3">2.3.2.26</ecNumber>
    </recommendedName>
</protein>
<dbReference type="SUPFAM" id="SSF56204">
    <property type="entry name" value="Hect, E3 ligase catalytic domain"/>
    <property type="match status" value="1"/>
</dbReference>
<dbReference type="PANTHER" id="PTHR11254">
    <property type="entry name" value="HECT DOMAIN UBIQUITIN-PROTEIN LIGASE"/>
    <property type="match status" value="1"/>
</dbReference>
<reference evidence="8 9" key="1">
    <citation type="journal article" date="2014" name="Nat. Commun.">
        <title>Klebsormidium flaccidum genome reveals primary factors for plant terrestrial adaptation.</title>
        <authorList>
            <person name="Hori K."/>
            <person name="Maruyama F."/>
            <person name="Fujisawa T."/>
            <person name="Togashi T."/>
            <person name="Yamamoto N."/>
            <person name="Seo M."/>
            <person name="Sato S."/>
            <person name="Yamada T."/>
            <person name="Mori H."/>
            <person name="Tajima N."/>
            <person name="Moriyama T."/>
            <person name="Ikeuchi M."/>
            <person name="Watanabe M."/>
            <person name="Wada H."/>
            <person name="Kobayashi K."/>
            <person name="Saito M."/>
            <person name="Masuda T."/>
            <person name="Sasaki-Sekimoto Y."/>
            <person name="Mashiguchi K."/>
            <person name="Awai K."/>
            <person name="Shimojima M."/>
            <person name="Masuda S."/>
            <person name="Iwai M."/>
            <person name="Nobusawa T."/>
            <person name="Narise T."/>
            <person name="Kondo S."/>
            <person name="Saito H."/>
            <person name="Sato R."/>
            <person name="Murakawa M."/>
            <person name="Ihara Y."/>
            <person name="Oshima-Yamada Y."/>
            <person name="Ohtaka K."/>
            <person name="Satoh M."/>
            <person name="Sonobe K."/>
            <person name="Ishii M."/>
            <person name="Ohtani R."/>
            <person name="Kanamori-Sato M."/>
            <person name="Honoki R."/>
            <person name="Miyazaki D."/>
            <person name="Mochizuki H."/>
            <person name="Umetsu J."/>
            <person name="Higashi K."/>
            <person name="Shibata D."/>
            <person name="Kamiya Y."/>
            <person name="Sato N."/>
            <person name="Nakamura Y."/>
            <person name="Tabata S."/>
            <person name="Ida S."/>
            <person name="Kurokawa K."/>
            <person name="Ohta H."/>
        </authorList>
    </citation>
    <scope>NUCLEOTIDE SEQUENCE [LARGE SCALE GENOMIC DNA]</scope>
    <source>
        <strain evidence="8 9">NIES-2285</strain>
    </source>
</reference>
<evidence type="ECO:0000256" key="2">
    <source>
        <dbReference type="ARBA" id="ARBA00004906"/>
    </source>
</evidence>
<evidence type="ECO:0000256" key="4">
    <source>
        <dbReference type="ARBA" id="ARBA00022679"/>
    </source>
</evidence>
<accession>A0A1Y1HHX9</accession>
<dbReference type="InterPro" id="IPR035983">
    <property type="entry name" value="Hect_E3_ubiquitin_ligase"/>
</dbReference>
<dbReference type="PANTHER" id="PTHR11254:SF424">
    <property type="entry name" value="E3 UBIQUITIN-PROTEIN LIGASE UPL5"/>
    <property type="match status" value="1"/>
</dbReference>
<feature type="domain" description="HECT" evidence="7">
    <location>
        <begin position="489"/>
        <end position="817"/>
    </location>
</feature>
<dbReference type="Pfam" id="PF00632">
    <property type="entry name" value="HECT"/>
    <property type="match status" value="1"/>
</dbReference>
<dbReference type="Gene3D" id="3.30.2410.10">
    <property type="entry name" value="Hect, E3 ligase catalytic domain"/>
    <property type="match status" value="1"/>
</dbReference>
<dbReference type="AlphaFoldDB" id="A0A1Y1HHX9"/>
<dbReference type="Gene3D" id="3.30.2160.10">
    <property type="entry name" value="Hect, E3 ligase catalytic domain"/>
    <property type="match status" value="1"/>
</dbReference>
<dbReference type="GO" id="GO:0006511">
    <property type="term" value="P:ubiquitin-dependent protein catabolic process"/>
    <property type="evidence" value="ECO:0000318"/>
    <property type="project" value="GO_Central"/>
</dbReference>
<dbReference type="EC" id="2.3.2.26" evidence="3"/>
<dbReference type="PROSITE" id="PS50237">
    <property type="entry name" value="HECT"/>
    <property type="match status" value="1"/>
</dbReference>
<gene>
    <name evidence="8" type="ORF">KFL_000070100</name>
</gene>
<evidence type="ECO:0000313" key="8">
    <source>
        <dbReference type="EMBL" id="GAQ78040.1"/>
    </source>
</evidence>